<evidence type="ECO:0000256" key="2">
    <source>
        <dbReference type="ARBA" id="ARBA00023002"/>
    </source>
</evidence>
<dbReference type="PANTHER" id="PTHR43975">
    <property type="entry name" value="ZGC:101858"/>
    <property type="match status" value="1"/>
</dbReference>
<dbReference type="Gene3D" id="3.40.50.720">
    <property type="entry name" value="NAD(P)-binding Rossmann-like Domain"/>
    <property type="match status" value="1"/>
</dbReference>
<dbReference type="InterPro" id="IPR036291">
    <property type="entry name" value="NAD(P)-bd_dom_sf"/>
</dbReference>
<evidence type="ECO:0000256" key="1">
    <source>
        <dbReference type="ARBA" id="ARBA00006484"/>
    </source>
</evidence>
<protein>
    <submittedName>
        <fullName evidence="4">Oxidoreductase</fullName>
    </submittedName>
</protein>
<dbReference type="Proteomes" id="UP000225108">
    <property type="component" value="Unassembled WGS sequence"/>
</dbReference>
<dbReference type="PRINTS" id="PR00081">
    <property type="entry name" value="GDHRDH"/>
</dbReference>
<dbReference type="PANTHER" id="PTHR43975:SF2">
    <property type="entry name" value="EG:BACR7A4.14 PROTEIN-RELATED"/>
    <property type="match status" value="1"/>
</dbReference>
<organism evidence="4 5">
    <name type="scientific">Williamsia marianensis</name>
    <dbReference type="NCBI Taxonomy" id="85044"/>
    <lineage>
        <taxon>Bacteria</taxon>
        <taxon>Bacillati</taxon>
        <taxon>Actinomycetota</taxon>
        <taxon>Actinomycetes</taxon>
        <taxon>Mycobacteriales</taxon>
        <taxon>Nocardiaceae</taxon>
        <taxon>Williamsia</taxon>
    </lineage>
</organism>
<dbReference type="Pfam" id="PF00106">
    <property type="entry name" value="adh_short"/>
    <property type="match status" value="1"/>
</dbReference>
<dbReference type="RefSeq" id="WP_099383970.1">
    <property type="nucleotide sequence ID" value="NZ_PEBD01000010.1"/>
</dbReference>
<reference evidence="4 5" key="1">
    <citation type="submission" date="2017-10" db="EMBL/GenBank/DDBJ databases">
        <title>The draft genome sequence of Williamsia sp. BULT 1.1 isolated from the semi-arid grassland soils from South Africa.</title>
        <authorList>
            <person name="Kabwe M.H."/>
            <person name="Govender N."/>
            <person name="Mutseka Lunga P."/>
            <person name="Vikram S."/>
            <person name="Makhalanyane T.P."/>
        </authorList>
    </citation>
    <scope>NUCLEOTIDE SEQUENCE [LARGE SCALE GENOMIC DNA]</scope>
    <source>
        <strain evidence="4 5">BULT 1.1</strain>
    </source>
</reference>
<gene>
    <name evidence="4" type="ORF">CSW57_17875</name>
</gene>
<name>A0A2G3PII3_WILMA</name>
<dbReference type="InterPro" id="IPR020904">
    <property type="entry name" value="Sc_DH/Rdtase_CS"/>
</dbReference>
<dbReference type="AlphaFoldDB" id="A0A2G3PII3"/>
<proteinExistence type="inferred from homology"/>
<accession>A0A2G3PII3</accession>
<evidence type="ECO:0000313" key="5">
    <source>
        <dbReference type="Proteomes" id="UP000225108"/>
    </source>
</evidence>
<dbReference type="PROSITE" id="PS00061">
    <property type="entry name" value="ADH_SHORT"/>
    <property type="match status" value="1"/>
</dbReference>
<dbReference type="EMBL" id="PEBD01000010">
    <property type="protein sequence ID" value="PHV65610.1"/>
    <property type="molecule type" value="Genomic_DNA"/>
</dbReference>
<dbReference type="SUPFAM" id="SSF51735">
    <property type="entry name" value="NAD(P)-binding Rossmann-fold domains"/>
    <property type="match status" value="1"/>
</dbReference>
<dbReference type="FunFam" id="3.40.50.720:FF:000084">
    <property type="entry name" value="Short-chain dehydrogenase reductase"/>
    <property type="match status" value="1"/>
</dbReference>
<dbReference type="PRINTS" id="PR00080">
    <property type="entry name" value="SDRFAMILY"/>
</dbReference>
<comment type="similarity">
    <text evidence="1 3">Belongs to the short-chain dehydrogenases/reductases (SDR) family.</text>
</comment>
<dbReference type="CDD" id="cd05233">
    <property type="entry name" value="SDR_c"/>
    <property type="match status" value="1"/>
</dbReference>
<dbReference type="GO" id="GO:0016491">
    <property type="term" value="F:oxidoreductase activity"/>
    <property type="evidence" value="ECO:0007669"/>
    <property type="project" value="UniProtKB-KW"/>
</dbReference>
<sequence length="248" mass="25865">MITDPLHKKVVFVTGASSGLGSAVVELFSARGAEVFGFARDADRLAAVFEGVPDGRFQIGDLVDAQQCRRAIAACVDRFGRIDALVNVAGAHTMRHTTEVTDDDWQRDLAVNLSGPFHLIQAALPQLIENRGSIVNVSSVAGVQGQAYSAGYCAAKHGLVGLTRALAVEYAHTGLRVNAVCPGGMLTPQVTDFAPPSDADFDLVMRAASPRGFADTADVAKLIAFLAGDDAAAVHGAVYAADNGRSAD</sequence>
<keyword evidence="2" id="KW-0560">Oxidoreductase</keyword>
<comment type="caution">
    <text evidence="4">The sequence shown here is derived from an EMBL/GenBank/DDBJ whole genome shotgun (WGS) entry which is preliminary data.</text>
</comment>
<evidence type="ECO:0000256" key="3">
    <source>
        <dbReference type="RuleBase" id="RU000363"/>
    </source>
</evidence>
<dbReference type="InterPro" id="IPR002347">
    <property type="entry name" value="SDR_fam"/>
</dbReference>
<evidence type="ECO:0000313" key="4">
    <source>
        <dbReference type="EMBL" id="PHV65610.1"/>
    </source>
</evidence>